<evidence type="ECO:0000256" key="4">
    <source>
        <dbReference type="PIRSR" id="PIRSR637359-3"/>
    </source>
</evidence>
<organism evidence="6 7">
    <name type="scientific">Meganyctiphanes norvegica</name>
    <name type="common">Northern krill</name>
    <name type="synonym">Thysanopoda norvegica</name>
    <dbReference type="NCBI Taxonomy" id="48144"/>
    <lineage>
        <taxon>Eukaryota</taxon>
        <taxon>Metazoa</taxon>
        <taxon>Ecdysozoa</taxon>
        <taxon>Arthropoda</taxon>
        <taxon>Crustacea</taxon>
        <taxon>Multicrustacea</taxon>
        <taxon>Malacostraca</taxon>
        <taxon>Eumalacostraca</taxon>
        <taxon>Eucarida</taxon>
        <taxon>Euphausiacea</taxon>
        <taxon>Euphausiidae</taxon>
        <taxon>Meganyctiphanes</taxon>
    </lineage>
</organism>
<reference evidence="6 7" key="1">
    <citation type="submission" date="2024-05" db="EMBL/GenBank/DDBJ databases">
        <authorList>
            <person name="Wallberg A."/>
        </authorList>
    </citation>
    <scope>NUCLEOTIDE SEQUENCE [LARGE SCALE GENOMIC DNA]</scope>
</reference>
<sequence length="130" mass="15133">ERLISDYAHILNAQPKHVKGSGSLANQILNSKGEVDPNMYIVKPSMYYIHMENVLKFFKRDQILVVDGSQMSKDPLPVLQKLEKFLDIPQWYNEERLYYNKSKGFYCMNINHDIKCLNSAKGREHPTLDS</sequence>
<accession>A0AAV2RWF8</accession>
<evidence type="ECO:0000256" key="3">
    <source>
        <dbReference type="PIRSR" id="PIRSR637359-2"/>
    </source>
</evidence>
<evidence type="ECO:0000256" key="1">
    <source>
        <dbReference type="ARBA" id="ARBA00022679"/>
    </source>
</evidence>
<dbReference type="InterPro" id="IPR027417">
    <property type="entry name" value="P-loop_NTPase"/>
</dbReference>
<keyword evidence="1" id="KW-0808">Transferase</keyword>
<dbReference type="InterPro" id="IPR037359">
    <property type="entry name" value="NST/OST"/>
</dbReference>
<dbReference type="EMBL" id="CAXKWB010032686">
    <property type="protein sequence ID" value="CAL4141695.1"/>
    <property type="molecule type" value="Genomic_DNA"/>
</dbReference>
<keyword evidence="4" id="KW-1015">Disulfide bond</keyword>
<dbReference type="InterPro" id="IPR000863">
    <property type="entry name" value="Sulfotransferase_dom"/>
</dbReference>
<dbReference type="Gene3D" id="3.40.50.300">
    <property type="entry name" value="P-loop containing nucleotide triphosphate hydrolases"/>
    <property type="match status" value="1"/>
</dbReference>
<dbReference type="Proteomes" id="UP001497623">
    <property type="component" value="Unassembled WGS sequence"/>
</dbReference>
<gene>
    <name evidence="6" type="ORF">MNOR_LOCUS28904</name>
</gene>
<keyword evidence="2" id="KW-0325">Glycoprotein</keyword>
<dbReference type="SUPFAM" id="SSF52540">
    <property type="entry name" value="P-loop containing nucleoside triphosphate hydrolases"/>
    <property type="match status" value="1"/>
</dbReference>
<evidence type="ECO:0000259" key="5">
    <source>
        <dbReference type="Pfam" id="PF00685"/>
    </source>
</evidence>
<dbReference type="AlphaFoldDB" id="A0AAV2RWF8"/>
<dbReference type="GO" id="GO:0008467">
    <property type="term" value="F:[heparan sulfate]-glucosamine 3-sulfotransferase activity"/>
    <property type="evidence" value="ECO:0007669"/>
    <property type="project" value="TreeGrafter"/>
</dbReference>
<feature type="binding site" evidence="3">
    <location>
        <position position="5"/>
    </location>
    <ligand>
        <name>3'-phosphoadenylyl sulfate</name>
        <dbReference type="ChEBI" id="CHEBI:58339"/>
    </ligand>
</feature>
<evidence type="ECO:0000256" key="2">
    <source>
        <dbReference type="ARBA" id="ARBA00023180"/>
    </source>
</evidence>
<feature type="domain" description="Sulfotransferase" evidence="5">
    <location>
        <begin position="2"/>
        <end position="112"/>
    </location>
</feature>
<evidence type="ECO:0000313" key="6">
    <source>
        <dbReference type="EMBL" id="CAL4141695.1"/>
    </source>
</evidence>
<feature type="disulfide bond" evidence="4">
    <location>
        <begin position="107"/>
        <end position="116"/>
    </location>
</feature>
<keyword evidence="7" id="KW-1185">Reference proteome</keyword>
<feature type="non-terminal residue" evidence="6">
    <location>
        <position position="1"/>
    </location>
</feature>
<protein>
    <recommendedName>
        <fullName evidence="5">Sulfotransferase domain-containing protein</fullName>
    </recommendedName>
</protein>
<dbReference type="PANTHER" id="PTHR10605:SF65">
    <property type="entry name" value="GH20068P"/>
    <property type="match status" value="1"/>
</dbReference>
<dbReference type="Pfam" id="PF00685">
    <property type="entry name" value="Sulfotransfer_1"/>
    <property type="match status" value="1"/>
</dbReference>
<comment type="caution">
    <text evidence="6">The sequence shown here is derived from an EMBL/GenBank/DDBJ whole genome shotgun (WGS) entry which is preliminary data.</text>
</comment>
<proteinExistence type="predicted"/>
<feature type="non-terminal residue" evidence="6">
    <location>
        <position position="130"/>
    </location>
</feature>
<name>A0AAV2RWF8_MEGNR</name>
<feature type="binding site" evidence="3">
    <location>
        <begin position="121"/>
        <end position="125"/>
    </location>
    <ligand>
        <name>3'-phosphoadenylyl sulfate</name>
        <dbReference type="ChEBI" id="CHEBI:58339"/>
    </ligand>
</feature>
<feature type="binding site" evidence="3">
    <location>
        <position position="106"/>
    </location>
    <ligand>
        <name>3'-phosphoadenylyl sulfate</name>
        <dbReference type="ChEBI" id="CHEBI:58339"/>
    </ligand>
</feature>
<dbReference type="PANTHER" id="PTHR10605">
    <property type="entry name" value="HEPARAN SULFATE SULFOTRANSFERASE"/>
    <property type="match status" value="1"/>
</dbReference>
<evidence type="ECO:0000313" key="7">
    <source>
        <dbReference type="Proteomes" id="UP001497623"/>
    </source>
</evidence>